<dbReference type="GO" id="GO:0003700">
    <property type="term" value="F:DNA-binding transcription factor activity"/>
    <property type="evidence" value="ECO:0007669"/>
    <property type="project" value="InterPro"/>
</dbReference>
<dbReference type="SMART" id="SM00345">
    <property type="entry name" value="HTH_GNTR"/>
    <property type="match status" value="1"/>
</dbReference>
<dbReference type="PRINTS" id="PR00035">
    <property type="entry name" value="HTHGNTR"/>
</dbReference>
<evidence type="ECO:0000256" key="3">
    <source>
        <dbReference type="ARBA" id="ARBA00023163"/>
    </source>
</evidence>
<dbReference type="AlphaFoldDB" id="A0A926Q3N6"/>
<dbReference type="RefSeq" id="WP_187966263.1">
    <property type="nucleotide sequence ID" value="NZ_JACVDC010000047.1"/>
</dbReference>
<evidence type="ECO:0000313" key="5">
    <source>
        <dbReference type="EMBL" id="MBC9797124.1"/>
    </source>
</evidence>
<dbReference type="SMART" id="SM00895">
    <property type="entry name" value="FCD"/>
    <property type="match status" value="1"/>
</dbReference>
<evidence type="ECO:0000259" key="4">
    <source>
        <dbReference type="PROSITE" id="PS50949"/>
    </source>
</evidence>
<evidence type="ECO:0000256" key="2">
    <source>
        <dbReference type="ARBA" id="ARBA00023125"/>
    </source>
</evidence>
<dbReference type="CDD" id="cd07377">
    <property type="entry name" value="WHTH_GntR"/>
    <property type="match status" value="1"/>
</dbReference>
<sequence length="236" mass="27161">MIEKKKGSGDTNLQPLEKISMTDRVENRLGEYFKSQGLVPGDPIPKEMEIAEALGVSRNVVREALSRFKMLGMIETRKRRGMVMAQPDILNSLERVLDPYILDSHARKEIFELRLVLEMGLAHLVFARIKEEQLSELEEIVQREINAKSVKERVQCDIDFHATLYKIAGNDILGRFQKLLLPVFDYELSYELKLKDKVSQGKVTHQGLYEILKTGTPEEFQSAMYEHLKPHFDTIA</sequence>
<gene>
    <name evidence="5" type="ORF">IBL28_14190</name>
</gene>
<dbReference type="InterPro" id="IPR036390">
    <property type="entry name" value="WH_DNA-bd_sf"/>
</dbReference>
<dbReference type="EMBL" id="JACVDC010000047">
    <property type="protein sequence ID" value="MBC9797124.1"/>
    <property type="molecule type" value="Genomic_DNA"/>
</dbReference>
<protein>
    <submittedName>
        <fullName evidence="5">FadR family transcriptional regulator</fullName>
    </submittedName>
</protein>
<keyword evidence="2" id="KW-0238">DNA-binding</keyword>
<accession>A0A926Q3N6</accession>
<dbReference type="InterPro" id="IPR011711">
    <property type="entry name" value="GntR_C"/>
</dbReference>
<proteinExistence type="predicted"/>
<keyword evidence="6" id="KW-1185">Reference proteome</keyword>
<dbReference type="Gene3D" id="1.10.10.10">
    <property type="entry name" value="Winged helix-like DNA-binding domain superfamily/Winged helix DNA-binding domain"/>
    <property type="match status" value="1"/>
</dbReference>
<dbReference type="InterPro" id="IPR008920">
    <property type="entry name" value="TF_FadR/GntR_C"/>
</dbReference>
<dbReference type="InterPro" id="IPR036388">
    <property type="entry name" value="WH-like_DNA-bd_sf"/>
</dbReference>
<dbReference type="GO" id="GO:0003677">
    <property type="term" value="F:DNA binding"/>
    <property type="evidence" value="ECO:0007669"/>
    <property type="project" value="UniProtKB-KW"/>
</dbReference>
<dbReference type="SUPFAM" id="SSF46785">
    <property type="entry name" value="Winged helix' DNA-binding domain"/>
    <property type="match status" value="1"/>
</dbReference>
<comment type="caution">
    <text evidence="5">The sequence shown here is derived from an EMBL/GenBank/DDBJ whole genome shotgun (WGS) entry which is preliminary data.</text>
</comment>
<keyword evidence="1" id="KW-0805">Transcription regulation</keyword>
<name>A0A926Q3N6_9FLAO</name>
<dbReference type="Pfam" id="PF00392">
    <property type="entry name" value="GntR"/>
    <property type="match status" value="1"/>
</dbReference>
<evidence type="ECO:0000256" key="1">
    <source>
        <dbReference type="ARBA" id="ARBA00023015"/>
    </source>
</evidence>
<evidence type="ECO:0000313" key="6">
    <source>
        <dbReference type="Proteomes" id="UP000653730"/>
    </source>
</evidence>
<dbReference type="PANTHER" id="PTHR43537:SF5">
    <property type="entry name" value="UXU OPERON TRANSCRIPTIONAL REGULATOR"/>
    <property type="match status" value="1"/>
</dbReference>
<keyword evidence="3" id="KW-0804">Transcription</keyword>
<feature type="domain" description="HTH gntR-type" evidence="4">
    <location>
        <begin position="19"/>
        <end position="87"/>
    </location>
</feature>
<dbReference type="Proteomes" id="UP000653730">
    <property type="component" value="Unassembled WGS sequence"/>
</dbReference>
<dbReference type="SUPFAM" id="SSF48008">
    <property type="entry name" value="GntR ligand-binding domain-like"/>
    <property type="match status" value="1"/>
</dbReference>
<organism evidence="5 6">
    <name type="scientific">Sinomicrobium weinanense</name>
    <dbReference type="NCBI Taxonomy" id="2842200"/>
    <lineage>
        <taxon>Bacteria</taxon>
        <taxon>Pseudomonadati</taxon>
        <taxon>Bacteroidota</taxon>
        <taxon>Flavobacteriia</taxon>
        <taxon>Flavobacteriales</taxon>
        <taxon>Flavobacteriaceae</taxon>
        <taxon>Sinomicrobium</taxon>
    </lineage>
</organism>
<dbReference type="PROSITE" id="PS50949">
    <property type="entry name" value="HTH_GNTR"/>
    <property type="match status" value="1"/>
</dbReference>
<reference evidence="5 6" key="1">
    <citation type="submission" date="2020-09" db="EMBL/GenBank/DDBJ databases">
        <title>Sinomicrobium weinanense sp. nov., a halophilic bacteria isolated from saline-alkali soil.</title>
        <authorList>
            <person name="Wu P."/>
            <person name="Ren H."/>
            <person name="Mei Y."/>
            <person name="Liang Y."/>
            <person name="Chen Z."/>
        </authorList>
    </citation>
    <scope>NUCLEOTIDE SEQUENCE [LARGE SCALE GENOMIC DNA]</scope>
    <source>
        <strain evidence="5 6">FJxs</strain>
    </source>
</reference>
<dbReference type="PANTHER" id="PTHR43537">
    <property type="entry name" value="TRANSCRIPTIONAL REGULATOR, GNTR FAMILY"/>
    <property type="match status" value="1"/>
</dbReference>
<dbReference type="InterPro" id="IPR000524">
    <property type="entry name" value="Tscrpt_reg_HTH_GntR"/>
</dbReference>
<dbReference type="Pfam" id="PF07729">
    <property type="entry name" value="FCD"/>
    <property type="match status" value="1"/>
</dbReference>
<dbReference type="Gene3D" id="1.20.120.530">
    <property type="entry name" value="GntR ligand-binding domain-like"/>
    <property type="match status" value="1"/>
</dbReference>